<keyword evidence="3" id="KW-1185">Reference proteome</keyword>
<dbReference type="Proteomes" id="UP001162483">
    <property type="component" value="Unassembled WGS sequence"/>
</dbReference>
<dbReference type="InterPro" id="IPR003598">
    <property type="entry name" value="Ig_sub2"/>
</dbReference>
<dbReference type="InterPro" id="IPR036179">
    <property type="entry name" value="Ig-like_dom_sf"/>
</dbReference>
<reference evidence="2" key="1">
    <citation type="submission" date="2023-05" db="EMBL/GenBank/DDBJ databases">
        <authorList>
            <person name="Stuckert A."/>
        </authorList>
    </citation>
    <scope>NUCLEOTIDE SEQUENCE</scope>
</reference>
<protein>
    <recommendedName>
        <fullName evidence="1">Ig-like domain-containing protein</fullName>
    </recommendedName>
</protein>
<accession>A0ABN9AM69</accession>
<evidence type="ECO:0000259" key="1">
    <source>
        <dbReference type="PROSITE" id="PS50835"/>
    </source>
</evidence>
<gene>
    <name evidence="2" type="ORF">SPARVUS_LOCUS1156457</name>
</gene>
<dbReference type="Pfam" id="PF07686">
    <property type="entry name" value="V-set"/>
    <property type="match status" value="1"/>
</dbReference>
<dbReference type="SMART" id="SM00408">
    <property type="entry name" value="IGc2"/>
    <property type="match status" value="1"/>
</dbReference>
<dbReference type="SUPFAM" id="SSF48726">
    <property type="entry name" value="Immunoglobulin"/>
    <property type="match status" value="1"/>
</dbReference>
<feature type="domain" description="Ig-like" evidence="1">
    <location>
        <begin position="1"/>
        <end position="85"/>
    </location>
</feature>
<dbReference type="InterPro" id="IPR013106">
    <property type="entry name" value="Ig_V-set"/>
</dbReference>
<organism evidence="2 3">
    <name type="scientific">Staurois parvus</name>
    <dbReference type="NCBI Taxonomy" id="386267"/>
    <lineage>
        <taxon>Eukaryota</taxon>
        <taxon>Metazoa</taxon>
        <taxon>Chordata</taxon>
        <taxon>Craniata</taxon>
        <taxon>Vertebrata</taxon>
        <taxon>Euteleostomi</taxon>
        <taxon>Amphibia</taxon>
        <taxon>Batrachia</taxon>
        <taxon>Anura</taxon>
        <taxon>Neobatrachia</taxon>
        <taxon>Ranoidea</taxon>
        <taxon>Ranidae</taxon>
        <taxon>Staurois</taxon>
    </lineage>
</organism>
<name>A0ABN9AM69_9NEOB</name>
<dbReference type="Gene3D" id="2.60.40.10">
    <property type="entry name" value="Immunoglobulins"/>
    <property type="match status" value="1"/>
</dbReference>
<sequence>MTQTPDSISVSPGQTITITCTSSTGTGNNIAWYQQKSGKSPTLLIYGAATRHTGVPDRFTGRSDGSPYTLTITAVTEDDEGRYHCLQYDDLPHTVIQSRTKTSFLFYEETQSQMSLREHSYTHFYLTSMLTTCRPATAYKQWQGGAHRQKHVLKRLPSKQVGASRAPRPACPRGCQQRVSAAGSWPVFLPDVFPR</sequence>
<dbReference type="InterPro" id="IPR050150">
    <property type="entry name" value="IgV_Light_Chain"/>
</dbReference>
<dbReference type="SMART" id="SM00406">
    <property type="entry name" value="IGv"/>
    <property type="match status" value="1"/>
</dbReference>
<dbReference type="InterPro" id="IPR007110">
    <property type="entry name" value="Ig-like_dom"/>
</dbReference>
<dbReference type="InterPro" id="IPR013783">
    <property type="entry name" value="Ig-like_fold"/>
</dbReference>
<dbReference type="PROSITE" id="PS50835">
    <property type="entry name" value="IG_LIKE"/>
    <property type="match status" value="1"/>
</dbReference>
<dbReference type="SMART" id="SM00409">
    <property type="entry name" value="IG"/>
    <property type="match status" value="1"/>
</dbReference>
<proteinExistence type="predicted"/>
<dbReference type="PANTHER" id="PTHR23267">
    <property type="entry name" value="IMMUNOGLOBULIN LIGHT CHAIN"/>
    <property type="match status" value="1"/>
</dbReference>
<evidence type="ECO:0000313" key="3">
    <source>
        <dbReference type="Proteomes" id="UP001162483"/>
    </source>
</evidence>
<evidence type="ECO:0000313" key="2">
    <source>
        <dbReference type="EMBL" id="CAI9537124.1"/>
    </source>
</evidence>
<dbReference type="EMBL" id="CATNWA010000494">
    <property type="protein sequence ID" value="CAI9537124.1"/>
    <property type="molecule type" value="Genomic_DNA"/>
</dbReference>
<comment type="caution">
    <text evidence="2">The sequence shown here is derived from an EMBL/GenBank/DDBJ whole genome shotgun (WGS) entry which is preliminary data.</text>
</comment>
<dbReference type="InterPro" id="IPR003599">
    <property type="entry name" value="Ig_sub"/>
</dbReference>